<keyword evidence="2" id="KW-0472">Membrane</keyword>
<evidence type="ECO:0000256" key="2">
    <source>
        <dbReference type="SAM" id="Phobius"/>
    </source>
</evidence>
<evidence type="ECO:0000313" key="4">
    <source>
        <dbReference type="Proteomes" id="UP000886998"/>
    </source>
</evidence>
<feature type="transmembrane region" description="Helical" evidence="2">
    <location>
        <begin position="7"/>
        <end position="25"/>
    </location>
</feature>
<dbReference type="OrthoDB" id="6417525at2759"/>
<keyword evidence="2" id="KW-0812">Transmembrane</keyword>
<proteinExistence type="predicted"/>
<dbReference type="AlphaFoldDB" id="A0A8X6YG40"/>
<gene>
    <name evidence="3" type="primary">AVEN_31527_1</name>
    <name evidence="3" type="ORF">TNIN_494111</name>
</gene>
<name>A0A8X6YG40_9ARAC</name>
<organism evidence="3 4">
    <name type="scientific">Trichonephila inaurata madagascariensis</name>
    <dbReference type="NCBI Taxonomy" id="2747483"/>
    <lineage>
        <taxon>Eukaryota</taxon>
        <taxon>Metazoa</taxon>
        <taxon>Ecdysozoa</taxon>
        <taxon>Arthropoda</taxon>
        <taxon>Chelicerata</taxon>
        <taxon>Arachnida</taxon>
        <taxon>Araneae</taxon>
        <taxon>Araneomorphae</taxon>
        <taxon>Entelegynae</taxon>
        <taxon>Araneoidea</taxon>
        <taxon>Nephilidae</taxon>
        <taxon>Trichonephila</taxon>
        <taxon>Trichonephila inaurata</taxon>
    </lineage>
</organism>
<evidence type="ECO:0000313" key="3">
    <source>
        <dbReference type="EMBL" id="GFY70063.1"/>
    </source>
</evidence>
<evidence type="ECO:0000256" key="1">
    <source>
        <dbReference type="SAM" id="MobiDB-lite"/>
    </source>
</evidence>
<dbReference type="Proteomes" id="UP000886998">
    <property type="component" value="Unassembled WGS sequence"/>
</dbReference>
<feature type="region of interest" description="Disordered" evidence="1">
    <location>
        <begin position="48"/>
        <end position="68"/>
    </location>
</feature>
<protein>
    <submittedName>
        <fullName evidence="3">Uncharacterized protein</fullName>
    </submittedName>
</protein>
<comment type="caution">
    <text evidence="3">The sequence shown here is derived from an EMBL/GenBank/DDBJ whole genome shotgun (WGS) entry which is preliminary data.</text>
</comment>
<feature type="non-terminal residue" evidence="3">
    <location>
        <position position="1"/>
    </location>
</feature>
<keyword evidence="4" id="KW-1185">Reference proteome</keyword>
<sequence>GEESCRVLFYSTFVAVYWILTSIGLDSKMIMCKILFLVLLGIYGTESTSPNTEKIPKSQPKSLRKASPRISTIEDYETGDSIPSIQFQSMPSFSVNHWLNDIAKPHSLGTGWYGFNQFVQRSARNLPLNTNYRLQTASLLGEGTQLFPTVNFFPNSPFNLDQNLGFHQPMNDLQSIGTFPHREQFQPNNFHKMEQPKFPRGVMVPVIRPQPQRPNFERHQQPFNYRRQASENIHRSAATPTPVTIKIVPLKLSSIDLANALKSMSWLPIPIDMLKLNSNQNREGNQEEEKVYSDKRQSMFDEEDESDLPPPSSHVATPPLGITYAEGQRSERYINRLQPRK</sequence>
<reference evidence="3" key="1">
    <citation type="submission" date="2020-08" db="EMBL/GenBank/DDBJ databases">
        <title>Multicomponent nature underlies the extraordinary mechanical properties of spider dragline silk.</title>
        <authorList>
            <person name="Kono N."/>
            <person name="Nakamura H."/>
            <person name="Mori M."/>
            <person name="Yoshida Y."/>
            <person name="Ohtoshi R."/>
            <person name="Malay A.D."/>
            <person name="Moran D.A.P."/>
            <person name="Tomita M."/>
            <person name="Numata K."/>
            <person name="Arakawa K."/>
        </authorList>
    </citation>
    <scope>NUCLEOTIDE SEQUENCE</scope>
</reference>
<accession>A0A8X6YG40</accession>
<feature type="region of interest" description="Disordered" evidence="1">
    <location>
        <begin position="278"/>
        <end position="341"/>
    </location>
</feature>
<keyword evidence="2" id="KW-1133">Transmembrane helix</keyword>
<dbReference type="EMBL" id="BMAV01017989">
    <property type="protein sequence ID" value="GFY70063.1"/>
    <property type="molecule type" value="Genomic_DNA"/>
</dbReference>
<feature type="compositionally biased region" description="Basic and acidic residues" evidence="1">
    <location>
        <begin position="284"/>
        <end position="299"/>
    </location>
</feature>